<dbReference type="Pfam" id="PF00078">
    <property type="entry name" value="RVT_1"/>
    <property type="match status" value="1"/>
</dbReference>
<dbReference type="PANTHER" id="PTHR31635:SF196">
    <property type="entry name" value="REVERSE TRANSCRIPTASE DOMAIN-CONTAINING PROTEIN-RELATED"/>
    <property type="match status" value="1"/>
</dbReference>
<dbReference type="InterPro" id="IPR026960">
    <property type="entry name" value="RVT-Znf"/>
</dbReference>
<feature type="domain" description="Reverse transcriptase" evidence="1">
    <location>
        <begin position="95"/>
        <end position="187"/>
    </location>
</feature>
<gene>
    <name evidence="3" type="ORF">Slati_1310300</name>
</gene>
<reference evidence="3" key="1">
    <citation type="submission" date="2020-06" db="EMBL/GenBank/DDBJ databases">
        <authorList>
            <person name="Li T."/>
            <person name="Hu X."/>
            <person name="Zhang T."/>
            <person name="Song X."/>
            <person name="Zhang H."/>
            <person name="Dai N."/>
            <person name="Sheng W."/>
            <person name="Hou X."/>
            <person name="Wei L."/>
        </authorList>
    </citation>
    <scope>NUCLEOTIDE SEQUENCE</scope>
    <source>
        <strain evidence="3">KEN1</strain>
        <tissue evidence="3">Leaf</tissue>
    </source>
</reference>
<dbReference type="AlphaFoldDB" id="A0AAW2XH40"/>
<reference evidence="3" key="2">
    <citation type="journal article" date="2024" name="Plant">
        <title>Genomic evolution and insights into agronomic trait innovations of Sesamum species.</title>
        <authorList>
            <person name="Miao H."/>
            <person name="Wang L."/>
            <person name="Qu L."/>
            <person name="Liu H."/>
            <person name="Sun Y."/>
            <person name="Le M."/>
            <person name="Wang Q."/>
            <person name="Wei S."/>
            <person name="Zheng Y."/>
            <person name="Lin W."/>
            <person name="Duan Y."/>
            <person name="Cao H."/>
            <person name="Xiong S."/>
            <person name="Wang X."/>
            <person name="Wei L."/>
            <person name="Li C."/>
            <person name="Ma Q."/>
            <person name="Ju M."/>
            <person name="Zhao R."/>
            <person name="Li G."/>
            <person name="Mu C."/>
            <person name="Tian Q."/>
            <person name="Mei H."/>
            <person name="Zhang T."/>
            <person name="Gao T."/>
            <person name="Zhang H."/>
        </authorList>
    </citation>
    <scope>NUCLEOTIDE SEQUENCE</scope>
    <source>
        <strain evidence="3">KEN1</strain>
    </source>
</reference>
<dbReference type="PANTHER" id="PTHR31635">
    <property type="entry name" value="REVERSE TRANSCRIPTASE DOMAIN-CONTAINING PROTEIN-RELATED"/>
    <property type="match status" value="1"/>
</dbReference>
<protein>
    <submittedName>
        <fullName evidence="3">LINE-1 retrotransposable element O protein</fullName>
    </submittedName>
</protein>
<dbReference type="EMBL" id="JACGWN010000004">
    <property type="protein sequence ID" value="KAL0453322.1"/>
    <property type="molecule type" value="Genomic_DNA"/>
</dbReference>
<organism evidence="3">
    <name type="scientific">Sesamum latifolium</name>
    <dbReference type="NCBI Taxonomy" id="2727402"/>
    <lineage>
        <taxon>Eukaryota</taxon>
        <taxon>Viridiplantae</taxon>
        <taxon>Streptophyta</taxon>
        <taxon>Embryophyta</taxon>
        <taxon>Tracheophyta</taxon>
        <taxon>Spermatophyta</taxon>
        <taxon>Magnoliopsida</taxon>
        <taxon>eudicotyledons</taxon>
        <taxon>Gunneridae</taxon>
        <taxon>Pentapetalae</taxon>
        <taxon>asterids</taxon>
        <taxon>lamiids</taxon>
        <taxon>Lamiales</taxon>
        <taxon>Pedaliaceae</taxon>
        <taxon>Sesamum</taxon>
    </lineage>
</organism>
<evidence type="ECO:0000259" key="1">
    <source>
        <dbReference type="Pfam" id="PF00078"/>
    </source>
</evidence>
<feature type="domain" description="Reverse transcriptase zinc-binding" evidence="2">
    <location>
        <begin position="308"/>
        <end position="382"/>
    </location>
</feature>
<accession>A0AAW2XH40</accession>
<sequence>MPRKVSNKLNEALLQPFSPDEVRRALFQMYPYKSPGPDGMSPVFYQKYLHIIGPEITSFVLEFLNQGHLDSRFNYTYIVLIPKCDSPESAICVLLVCNISYKIASKMLANRLKPLSHTIISESQLAFIPGRLISDNVLVAYKLNHYLAHKTWGSVGHAALKLDLSKAYDRVEWSFLESVLAKLATRDAMLCVGRILKEFEEASGLMMNLEKSSMAFSKNTPDAIRADLANVLGVRVVDKHEKYLGLPAFVGRSKREVFQFIKDKVWSRLQSWRCQMLSQVDVEVILGIAKAAGSPDQLRWHYEKHGCYSVRSAYRLIIDGAVPLLQLGPAGLKSYKSEGWGFVWNVAVPPKVKLFAWHVCRDALPTSSNLVRRGVQLEGVCLGAVLRGKTVPCSPAVPFAHLVWAMSDHL</sequence>
<dbReference type="InterPro" id="IPR000477">
    <property type="entry name" value="RT_dom"/>
</dbReference>
<name>A0AAW2XH40_9LAMI</name>
<evidence type="ECO:0000259" key="2">
    <source>
        <dbReference type="Pfam" id="PF13966"/>
    </source>
</evidence>
<dbReference type="Pfam" id="PF13966">
    <property type="entry name" value="zf-RVT"/>
    <property type="match status" value="1"/>
</dbReference>
<comment type="caution">
    <text evidence="3">The sequence shown here is derived from an EMBL/GenBank/DDBJ whole genome shotgun (WGS) entry which is preliminary data.</text>
</comment>
<proteinExistence type="predicted"/>
<evidence type="ECO:0000313" key="3">
    <source>
        <dbReference type="EMBL" id="KAL0453322.1"/>
    </source>
</evidence>